<evidence type="ECO:0000313" key="1">
    <source>
        <dbReference type="EMBL" id="KDN27748.1"/>
    </source>
</evidence>
<evidence type="ECO:0000313" key="2">
    <source>
        <dbReference type="Proteomes" id="UP000027219"/>
    </source>
</evidence>
<comment type="caution">
    <text evidence="1">The sequence shown here is derived from an EMBL/GenBank/DDBJ whole genome shotgun (WGS) entry which is preliminary data.</text>
</comment>
<dbReference type="OrthoDB" id="5760979at2"/>
<gene>
    <name evidence="1" type="ORF">VFDL14_01850</name>
</gene>
<name>A0A066UU95_9VIBR</name>
<sequence length="330" mass="38348">MRIPSTHYKSALLAAVCLLLSGCWDKQGDLFDEYHSRVARVQDEDRISEEWEFEALPRKRELNINIEPISMGLLDSYQLRECGLFNLIAERNSVLGKVADQFRNFDYQVAFLNGLSECLNHQGISSDVHQQLLKIDQQKRDQLAQHRWNLLYASDAMQSQLRGSQWLSEDVGLKVQRVSDALGYLDQFFNTRLNLGSVTEVQETLEKQVVLGDLHYSLSAATFELNQITQQLKTYDHKIICGKQRDTTKFRHLNNVFEQQFIGLVQPYMAQLDGYYQQLTPHLSLFEAQPQLHSYTFPLAETHQAFRVSIREHVDYWKALFERCGRKVGR</sequence>
<dbReference type="EMBL" id="JFFR01000025">
    <property type="protein sequence ID" value="KDN27748.1"/>
    <property type="molecule type" value="Genomic_DNA"/>
</dbReference>
<reference evidence="1 2" key="1">
    <citation type="submission" date="2014-02" db="EMBL/GenBank/DDBJ databases">
        <title>Vibrio fortis Dalian14 Genome Sequencing.</title>
        <authorList>
            <person name="Wang Y."/>
            <person name="Song L."/>
            <person name="Liu G."/>
            <person name="Ding J."/>
        </authorList>
    </citation>
    <scope>NUCLEOTIDE SEQUENCE [LARGE SCALE GENOMIC DNA]</scope>
    <source>
        <strain evidence="1 2">Dalian14</strain>
    </source>
</reference>
<dbReference type="Proteomes" id="UP000027219">
    <property type="component" value="Unassembled WGS sequence"/>
</dbReference>
<dbReference type="PROSITE" id="PS51257">
    <property type="entry name" value="PROKAR_LIPOPROTEIN"/>
    <property type="match status" value="1"/>
</dbReference>
<protein>
    <recommendedName>
        <fullName evidence="3">DUF3080 domain-containing protein</fullName>
    </recommendedName>
</protein>
<organism evidence="1 2">
    <name type="scientific">Vibrio fortis</name>
    <dbReference type="NCBI Taxonomy" id="212667"/>
    <lineage>
        <taxon>Bacteria</taxon>
        <taxon>Pseudomonadati</taxon>
        <taxon>Pseudomonadota</taxon>
        <taxon>Gammaproteobacteria</taxon>
        <taxon>Vibrionales</taxon>
        <taxon>Vibrionaceae</taxon>
        <taxon>Vibrio</taxon>
    </lineage>
</organism>
<proteinExistence type="predicted"/>
<dbReference type="InterPro" id="IPR021431">
    <property type="entry name" value="DUF3080"/>
</dbReference>
<evidence type="ECO:0008006" key="3">
    <source>
        <dbReference type="Google" id="ProtNLM"/>
    </source>
</evidence>
<dbReference type="Pfam" id="PF11279">
    <property type="entry name" value="DUF3080"/>
    <property type="match status" value="1"/>
</dbReference>
<dbReference type="RefSeq" id="WP_032551968.1">
    <property type="nucleotide sequence ID" value="NZ_JFFR01000025.1"/>
</dbReference>
<accession>A0A066UU95</accession>
<dbReference type="AlphaFoldDB" id="A0A066UU95"/>
<dbReference type="STRING" id="212667.VFDL14_01850"/>
<keyword evidence="2" id="KW-1185">Reference proteome</keyword>